<keyword evidence="4" id="KW-1185">Reference proteome</keyword>
<dbReference type="Gene3D" id="1.10.287.950">
    <property type="entry name" value="Methyl-accepting chemotaxis protein"/>
    <property type="match status" value="1"/>
</dbReference>
<dbReference type="SUPFAM" id="SSF58104">
    <property type="entry name" value="Methyl-accepting chemotaxis protein (MCP) signaling domain"/>
    <property type="match status" value="1"/>
</dbReference>
<evidence type="ECO:0000313" key="4">
    <source>
        <dbReference type="Proteomes" id="UP000034681"/>
    </source>
</evidence>
<comment type="caution">
    <text evidence="3">The sequence shown here is derived from an EMBL/GenBank/DDBJ whole genome shotgun (WGS) entry which is preliminary data.</text>
</comment>
<reference evidence="3" key="1">
    <citation type="submission" date="2012-04" db="EMBL/GenBank/DDBJ databases">
        <authorList>
            <person name="Borisov I.G."/>
            <person name="Ivanikova N.V."/>
            <person name="Pinevich A.V."/>
        </authorList>
    </citation>
    <scope>NUCLEOTIDE SEQUENCE</scope>
    <source>
        <strain evidence="3">CALU 1027</strain>
    </source>
</reference>
<sequence>MHELERLTSEATLGDLPLQDLCISHKTLGQAVAELFDQNQDLPGILVEDESGTIRLISRRRFHERMSSPYGLDLFLKRPISAFLDMCHYDDQMMEVLVLSHGESIDMAVRQGLQRNARNVYEPIIVIFEDETLPEFSVRSLLDFQVLLLAQAHLLGKANQRIREQQQETELYLKKYHQQQRKVQAYNQKLKVQQAVIQERNDTLEQQQADLLEKSEQIQELNARFLEVGAMLSSEHRKVFQATFAGVNRICRSADRILAAGSTLEEEVQVLHRISDSIAKVSRQVHHLSVKASIAVNQSQTIPSGFSTINEEISHLLSGTFEASQQLTQASDRFTQQIQDLSQAAQSGMNTAHSLISDMGEAQAAINELDILVKQPYRQVLGTAAADATPGPEPTPGLPSPRQVSRPLATEEFAIEPTLQAAVKSAHASCAVS</sequence>
<dbReference type="RefSeq" id="WP_016922675.1">
    <property type="nucleotide sequence ID" value="NZ_KB235944.1"/>
</dbReference>
<evidence type="ECO:0008006" key="5">
    <source>
        <dbReference type="Google" id="ProtNLM"/>
    </source>
</evidence>
<name>A0A0M2Q1Y7_PROHO</name>
<evidence type="ECO:0000313" key="3">
    <source>
        <dbReference type="EMBL" id="KKJ00632.1"/>
    </source>
</evidence>
<gene>
    <name evidence="3" type="ORF">PROH_04815</name>
</gene>
<evidence type="ECO:0000256" key="1">
    <source>
        <dbReference type="SAM" id="Coils"/>
    </source>
</evidence>
<accession>A0A0M2Q1Y7</accession>
<organism evidence="3 4">
    <name type="scientific">Prochlorothrix hollandica PCC 9006 = CALU 1027</name>
    <dbReference type="NCBI Taxonomy" id="317619"/>
    <lineage>
        <taxon>Bacteria</taxon>
        <taxon>Bacillati</taxon>
        <taxon>Cyanobacteriota</taxon>
        <taxon>Cyanophyceae</taxon>
        <taxon>Prochlorotrichales</taxon>
        <taxon>Prochlorotrichaceae</taxon>
        <taxon>Prochlorothrix</taxon>
    </lineage>
</organism>
<dbReference type="AlphaFoldDB" id="A0A0M2Q1Y7"/>
<evidence type="ECO:0000256" key="2">
    <source>
        <dbReference type="SAM" id="MobiDB-lite"/>
    </source>
</evidence>
<keyword evidence="1" id="KW-0175">Coiled coil</keyword>
<dbReference type="eggNOG" id="COG0840">
    <property type="taxonomic scope" value="Bacteria"/>
</dbReference>
<dbReference type="OrthoDB" id="440591at2"/>
<dbReference type="STRING" id="317619.GCA_000332315_04371"/>
<protein>
    <recommendedName>
        <fullName evidence="5">Methyl-accepting transducer domain-containing protein</fullName>
    </recommendedName>
</protein>
<feature type="region of interest" description="Disordered" evidence="2">
    <location>
        <begin position="385"/>
        <end position="405"/>
    </location>
</feature>
<proteinExistence type="predicted"/>
<feature type="coiled-coil region" evidence="1">
    <location>
        <begin position="187"/>
        <end position="224"/>
    </location>
</feature>
<dbReference type="Proteomes" id="UP000034681">
    <property type="component" value="Unassembled WGS sequence"/>
</dbReference>
<dbReference type="EMBL" id="AJTX02000003">
    <property type="protein sequence ID" value="KKJ00632.1"/>
    <property type="molecule type" value="Genomic_DNA"/>
</dbReference>